<dbReference type="EMBL" id="KV454431">
    <property type="protein sequence ID" value="ODQ79745.1"/>
    <property type="molecule type" value="Genomic_DNA"/>
</dbReference>
<feature type="zinc finger region" description="C3H1-type" evidence="5">
    <location>
        <begin position="2"/>
        <end position="29"/>
    </location>
</feature>
<dbReference type="InterPro" id="IPR036855">
    <property type="entry name" value="Znf_CCCH_sf"/>
</dbReference>
<dbReference type="GO" id="GO:0008270">
    <property type="term" value="F:zinc ion binding"/>
    <property type="evidence" value="ECO:0007669"/>
    <property type="project" value="UniProtKB-KW"/>
</dbReference>
<evidence type="ECO:0000313" key="7">
    <source>
        <dbReference type="EMBL" id="ODQ79745.1"/>
    </source>
</evidence>
<evidence type="ECO:0000256" key="2">
    <source>
        <dbReference type="ARBA" id="ARBA00022737"/>
    </source>
</evidence>
<dbReference type="InterPro" id="IPR045072">
    <property type="entry name" value="MKRN-like"/>
</dbReference>
<dbReference type="Pfam" id="PF18044">
    <property type="entry name" value="zf-CCCH_4"/>
    <property type="match status" value="1"/>
</dbReference>
<dbReference type="GO" id="GO:0061630">
    <property type="term" value="F:ubiquitin protein ligase activity"/>
    <property type="evidence" value="ECO:0007669"/>
    <property type="project" value="InterPro"/>
</dbReference>
<dbReference type="PANTHER" id="PTHR11224">
    <property type="entry name" value="MAKORIN-RELATED"/>
    <property type="match status" value="1"/>
</dbReference>
<sequence length="59" mass="6522">KNLSHVPCKFFRQGACQAGNACPFSHTLDTTVETSPCKYFQKGNCRFGVKCALAHFLPD</sequence>
<evidence type="ECO:0000256" key="1">
    <source>
        <dbReference type="ARBA" id="ARBA00022723"/>
    </source>
</evidence>
<feature type="domain" description="C3H1-type" evidence="6">
    <location>
        <begin position="2"/>
        <end position="29"/>
    </location>
</feature>
<feature type="zinc finger region" description="C3H1-type" evidence="5">
    <location>
        <begin position="31"/>
        <end position="58"/>
    </location>
</feature>
<dbReference type="GO" id="GO:0000209">
    <property type="term" value="P:protein polyubiquitination"/>
    <property type="evidence" value="ECO:0007669"/>
    <property type="project" value="InterPro"/>
</dbReference>
<protein>
    <recommendedName>
        <fullName evidence="6">C3H1-type domain-containing protein</fullName>
    </recommendedName>
</protein>
<keyword evidence="4 5" id="KW-0862">Zinc</keyword>
<feature type="non-terminal residue" evidence="7">
    <location>
        <position position="59"/>
    </location>
</feature>
<feature type="domain" description="C3H1-type" evidence="6">
    <location>
        <begin position="31"/>
        <end position="58"/>
    </location>
</feature>
<keyword evidence="3 5" id="KW-0863">Zinc-finger</keyword>
<gene>
    <name evidence="7" type="ORF">BABINDRAFT_27675</name>
</gene>
<dbReference type="Gene3D" id="2.30.30.1190">
    <property type="match status" value="1"/>
</dbReference>
<keyword evidence="2" id="KW-0677">Repeat</keyword>
<dbReference type="OrthoDB" id="411372at2759"/>
<evidence type="ECO:0000313" key="8">
    <source>
        <dbReference type="Proteomes" id="UP000094336"/>
    </source>
</evidence>
<feature type="non-terminal residue" evidence="7">
    <location>
        <position position="1"/>
    </location>
</feature>
<evidence type="ECO:0000256" key="4">
    <source>
        <dbReference type="ARBA" id="ARBA00022833"/>
    </source>
</evidence>
<dbReference type="Pfam" id="PF00642">
    <property type="entry name" value="zf-CCCH"/>
    <property type="match status" value="1"/>
</dbReference>
<accession>A0A1E3QPY6</accession>
<dbReference type="SMART" id="SM00356">
    <property type="entry name" value="ZnF_C3H1"/>
    <property type="match status" value="2"/>
</dbReference>
<dbReference type="Gene3D" id="1.20.120.1350">
    <property type="entry name" value="Pneumovirus matrix protein 2 (M2), zinc-binding domain"/>
    <property type="match status" value="1"/>
</dbReference>
<keyword evidence="8" id="KW-1185">Reference proteome</keyword>
<organism evidence="7 8">
    <name type="scientific">Babjeviella inositovora NRRL Y-12698</name>
    <dbReference type="NCBI Taxonomy" id="984486"/>
    <lineage>
        <taxon>Eukaryota</taxon>
        <taxon>Fungi</taxon>
        <taxon>Dikarya</taxon>
        <taxon>Ascomycota</taxon>
        <taxon>Saccharomycotina</taxon>
        <taxon>Pichiomycetes</taxon>
        <taxon>Serinales incertae sedis</taxon>
        <taxon>Babjeviella</taxon>
    </lineage>
</organism>
<dbReference type="InterPro" id="IPR041367">
    <property type="entry name" value="Znf-CCCH_4"/>
</dbReference>
<evidence type="ECO:0000259" key="6">
    <source>
        <dbReference type="PROSITE" id="PS50103"/>
    </source>
</evidence>
<keyword evidence="1 5" id="KW-0479">Metal-binding</keyword>
<name>A0A1E3QPY6_9ASCO</name>
<evidence type="ECO:0000256" key="5">
    <source>
        <dbReference type="PROSITE-ProRule" id="PRU00723"/>
    </source>
</evidence>
<dbReference type="InterPro" id="IPR000571">
    <property type="entry name" value="Znf_CCCH"/>
</dbReference>
<dbReference type="AlphaFoldDB" id="A0A1E3QPY6"/>
<dbReference type="RefSeq" id="XP_018985073.1">
    <property type="nucleotide sequence ID" value="XM_019131408.1"/>
</dbReference>
<dbReference type="STRING" id="984486.A0A1E3QPY6"/>
<evidence type="ECO:0000256" key="3">
    <source>
        <dbReference type="ARBA" id="ARBA00022771"/>
    </source>
</evidence>
<proteinExistence type="predicted"/>
<reference evidence="8" key="1">
    <citation type="submission" date="2016-05" db="EMBL/GenBank/DDBJ databases">
        <title>Comparative genomics of biotechnologically important yeasts.</title>
        <authorList>
            <consortium name="DOE Joint Genome Institute"/>
            <person name="Riley R."/>
            <person name="Haridas S."/>
            <person name="Wolfe K.H."/>
            <person name="Lopes M.R."/>
            <person name="Hittinger C.T."/>
            <person name="Goker M."/>
            <person name="Salamov A."/>
            <person name="Wisecaver J."/>
            <person name="Long T.M."/>
            <person name="Aerts A.L."/>
            <person name="Barry K."/>
            <person name="Choi C."/>
            <person name="Clum A."/>
            <person name="Coughlan A.Y."/>
            <person name="Deshpande S."/>
            <person name="Douglass A.P."/>
            <person name="Hanson S.J."/>
            <person name="Klenk H.-P."/>
            <person name="Labutti K."/>
            <person name="Lapidus A."/>
            <person name="Lindquist E."/>
            <person name="Lipzen A."/>
            <person name="Meier-Kolthoff J.P."/>
            <person name="Ohm R.A."/>
            <person name="Otillar R.P."/>
            <person name="Pangilinan J."/>
            <person name="Peng Y."/>
            <person name="Rokas A."/>
            <person name="Rosa C.A."/>
            <person name="Scheuner C."/>
            <person name="Sibirny A.A."/>
            <person name="Slot J.C."/>
            <person name="Stielow J.B."/>
            <person name="Sun H."/>
            <person name="Kurtzman C.P."/>
            <person name="Blackwell M."/>
            <person name="Grigoriev I.V."/>
            <person name="Jeffries T.W."/>
        </authorList>
    </citation>
    <scope>NUCLEOTIDE SEQUENCE [LARGE SCALE GENOMIC DNA]</scope>
    <source>
        <strain evidence="8">NRRL Y-12698</strain>
    </source>
</reference>
<dbReference type="Proteomes" id="UP000094336">
    <property type="component" value="Unassembled WGS sequence"/>
</dbReference>
<dbReference type="GeneID" id="30149261"/>
<dbReference type="PANTHER" id="PTHR11224:SF10">
    <property type="entry name" value="IP09428P-RELATED"/>
    <property type="match status" value="1"/>
</dbReference>
<dbReference type="SUPFAM" id="SSF90229">
    <property type="entry name" value="CCCH zinc finger"/>
    <property type="match status" value="2"/>
</dbReference>
<dbReference type="PROSITE" id="PS50103">
    <property type="entry name" value="ZF_C3H1"/>
    <property type="match status" value="2"/>
</dbReference>